<dbReference type="EMBL" id="CP021366">
    <property type="protein sequence ID" value="ART59489.1"/>
    <property type="molecule type" value="Genomic_DNA"/>
</dbReference>
<evidence type="ECO:0000313" key="1">
    <source>
        <dbReference type="EMBL" id="ART59489.1"/>
    </source>
</evidence>
<dbReference type="Proteomes" id="UP000194440">
    <property type="component" value="Chromosome"/>
</dbReference>
<dbReference type="Gene3D" id="1.10.238.160">
    <property type="match status" value="1"/>
</dbReference>
<protein>
    <submittedName>
        <fullName evidence="1">Transcriptional regulator</fullName>
    </submittedName>
</protein>
<dbReference type="RefSeq" id="WP_086927608.1">
    <property type="nucleotide sequence ID" value="NZ_CP021366.1"/>
</dbReference>
<dbReference type="OrthoDB" id="8527558at2"/>
<gene>
    <name evidence="1" type="ORF">CBP36_12140</name>
</gene>
<evidence type="ECO:0000313" key="2">
    <source>
        <dbReference type="Proteomes" id="UP000194440"/>
    </source>
</evidence>
<accession>A0A240UEL8</accession>
<organism evidence="1 2">
    <name type="scientific">Acidovorax carolinensis</name>
    <dbReference type="NCBI Taxonomy" id="553814"/>
    <lineage>
        <taxon>Bacteria</taxon>
        <taxon>Pseudomonadati</taxon>
        <taxon>Pseudomonadota</taxon>
        <taxon>Betaproteobacteria</taxon>
        <taxon>Burkholderiales</taxon>
        <taxon>Comamonadaceae</taxon>
        <taxon>Acidovorax</taxon>
    </lineage>
</organism>
<proteinExistence type="predicted"/>
<keyword evidence="2" id="KW-1185">Reference proteome</keyword>
<name>A0A240UEL8_9BURK</name>
<dbReference type="KEGG" id="acip:CBP36_12140"/>
<dbReference type="AlphaFoldDB" id="A0A240UEL8"/>
<dbReference type="Pfam" id="PF05930">
    <property type="entry name" value="Phage_AlpA"/>
    <property type="match status" value="1"/>
</dbReference>
<dbReference type="InterPro" id="IPR010260">
    <property type="entry name" value="AlpA"/>
</dbReference>
<reference evidence="1" key="1">
    <citation type="submission" date="2017-05" db="EMBL/GenBank/DDBJ databases">
        <title>Polyphasic characterization of four soil-derived phenanthrene-degrading Acidovorax strains and proposal of Acidovorax phenanthrenivorans sp. nov.</title>
        <authorList>
            <person name="Singleton D."/>
            <person name="Lee J."/>
            <person name="Dickey A.N."/>
            <person name="Stroud A."/>
            <person name="Scholl E.H."/>
            <person name="Wright F.A."/>
            <person name="Aitken M.D."/>
        </authorList>
    </citation>
    <scope>NUCLEOTIDE SEQUENCE</scope>
    <source>
        <strain evidence="1">P4</strain>
    </source>
</reference>
<sequence length="105" mass="11506">MSTKLKTEKTAIASAIHATPTNKPQAITPSVFDTLPDSAFIRESQLVQSPKRPGNPAPLPFSAPTLWRKVKNRTFPAPVRLSERVTAWKVGDVRSWIAAQTNATI</sequence>